<dbReference type="Gene3D" id="3.60.15.10">
    <property type="entry name" value="Ribonuclease Z/Hydroxyacylglutathione hydrolase-like"/>
    <property type="match status" value="1"/>
</dbReference>
<dbReference type="RefSeq" id="WP_104008063.1">
    <property type="nucleotide sequence ID" value="NZ_FNVD01000007.1"/>
</dbReference>
<name>A0A1H5WB75_9RHOB</name>
<dbReference type="CDD" id="cd16295">
    <property type="entry name" value="TTHA0252-CPSF-like_MBL-fold"/>
    <property type="match status" value="1"/>
</dbReference>
<protein>
    <submittedName>
        <fullName evidence="4">Metallo-beta-lactamase family protein</fullName>
    </submittedName>
</protein>
<feature type="domain" description="Metallo-beta-lactamase" evidence="2">
    <location>
        <begin position="13"/>
        <end position="229"/>
    </location>
</feature>
<dbReference type="InterPro" id="IPR036866">
    <property type="entry name" value="RibonucZ/Hydroxyglut_hydro"/>
</dbReference>
<feature type="domain" description="Beta-Casp" evidence="3">
    <location>
        <begin position="249"/>
        <end position="375"/>
    </location>
</feature>
<evidence type="ECO:0000256" key="1">
    <source>
        <dbReference type="ARBA" id="ARBA00022801"/>
    </source>
</evidence>
<dbReference type="Pfam" id="PF10996">
    <property type="entry name" value="Beta-Casp"/>
    <property type="match status" value="1"/>
</dbReference>
<dbReference type="PANTHER" id="PTHR11203">
    <property type="entry name" value="CLEAVAGE AND POLYADENYLATION SPECIFICITY FACTOR FAMILY MEMBER"/>
    <property type="match status" value="1"/>
</dbReference>
<dbReference type="Pfam" id="PF07521">
    <property type="entry name" value="RMMBL"/>
    <property type="match status" value="1"/>
</dbReference>
<keyword evidence="1" id="KW-0378">Hydrolase</keyword>
<dbReference type="GO" id="GO:0016787">
    <property type="term" value="F:hydrolase activity"/>
    <property type="evidence" value="ECO:0007669"/>
    <property type="project" value="UniProtKB-KW"/>
</dbReference>
<dbReference type="OrthoDB" id="9803916at2"/>
<dbReference type="SMART" id="SM00849">
    <property type="entry name" value="Lactamase_B"/>
    <property type="match status" value="1"/>
</dbReference>
<dbReference type="InterPro" id="IPR011108">
    <property type="entry name" value="RMMBL"/>
</dbReference>
<dbReference type="SUPFAM" id="SSF56281">
    <property type="entry name" value="Metallo-hydrolase/oxidoreductase"/>
    <property type="match status" value="1"/>
</dbReference>
<evidence type="ECO:0000313" key="5">
    <source>
        <dbReference type="Proteomes" id="UP000236742"/>
    </source>
</evidence>
<dbReference type="SMART" id="SM01027">
    <property type="entry name" value="Beta-Casp"/>
    <property type="match status" value="1"/>
</dbReference>
<accession>A0A1H5WB75</accession>
<evidence type="ECO:0000259" key="3">
    <source>
        <dbReference type="SMART" id="SM01027"/>
    </source>
</evidence>
<gene>
    <name evidence="4" type="ORF">SAMN05421751_107206</name>
</gene>
<evidence type="ECO:0000313" key="4">
    <source>
        <dbReference type="EMBL" id="SEF96732.1"/>
    </source>
</evidence>
<dbReference type="Pfam" id="PF00753">
    <property type="entry name" value="Lactamase_B"/>
    <property type="match status" value="1"/>
</dbReference>
<proteinExistence type="predicted"/>
<dbReference type="EMBL" id="FNVD01000007">
    <property type="protein sequence ID" value="SEF96732.1"/>
    <property type="molecule type" value="Genomic_DNA"/>
</dbReference>
<dbReference type="Gene3D" id="3.40.50.10890">
    <property type="match status" value="1"/>
</dbReference>
<dbReference type="InterPro" id="IPR050698">
    <property type="entry name" value="MBL"/>
</dbReference>
<dbReference type="GO" id="GO:0004521">
    <property type="term" value="F:RNA endonuclease activity"/>
    <property type="evidence" value="ECO:0007669"/>
    <property type="project" value="TreeGrafter"/>
</dbReference>
<organism evidence="4 5">
    <name type="scientific">Jhaorihella thermophila</name>
    <dbReference type="NCBI Taxonomy" id="488547"/>
    <lineage>
        <taxon>Bacteria</taxon>
        <taxon>Pseudomonadati</taxon>
        <taxon>Pseudomonadota</taxon>
        <taxon>Alphaproteobacteria</taxon>
        <taxon>Rhodobacterales</taxon>
        <taxon>Paracoccaceae</taxon>
        <taxon>Jhaorihella</taxon>
    </lineage>
</organism>
<reference evidence="4 5" key="1">
    <citation type="submission" date="2016-10" db="EMBL/GenBank/DDBJ databases">
        <authorList>
            <person name="de Groot N.N."/>
        </authorList>
    </citation>
    <scope>NUCLEOTIDE SEQUENCE [LARGE SCALE GENOMIC DNA]</scope>
    <source>
        <strain evidence="4 5">DSM 23413</strain>
    </source>
</reference>
<keyword evidence="5" id="KW-1185">Reference proteome</keyword>
<evidence type="ECO:0000259" key="2">
    <source>
        <dbReference type="SMART" id="SM00849"/>
    </source>
</evidence>
<sequence>MRISFHGAARGVTGSCHLVEIGRRRILIDCGMFQGNKELDEENARPFGFAAGSVDVLLLTHAHLDHCGRIPLLVQRGFRGEIICTAATRDLARLVMMDAAHLQEEDARHARRHGQPRAPLYDTMDVFDALDRFGRTAELGRAVDLGHGIRATFFEAGHILGSASVLLEAEEDGRTRRILFSGDIGPRGRPLLNDPAPPPNADVVVMETTYGDRDHRSLQASVDELFAAIRGAQRRGGNVIIPTFALERAQELQFFLRQGVASGAIGPTVDIYLDSPMAISATRLFRRHPEALKPDLARMLTRGKDPFSVKGLHYVTDPSESRDLNRIRSGAIIMAGSGMCTGGRVRHHLSHNLARRENAVIFVGFAAEGTLARLIIDGAPTVRLFGKEVHIRAHIHTINGFSAHAGQSDLLDWHRRAGSPRHSFLVHGEPAAMQAFARKLGHPEVEIPLLHQTYDL</sequence>
<dbReference type="Proteomes" id="UP000236742">
    <property type="component" value="Unassembled WGS sequence"/>
</dbReference>
<dbReference type="InterPro" id="IPR001279">
    <property type="entry name" value="Metallo-B-lactamas"/>
</dbReference>
<dbReference type="AlphaFoldDB" id="A0A1H5WB75"/>
<dbReference type="InterPro" id="IPR022712">
    <property type="entry name" value="Beta_Casp"/>
</dbReference>
<dbReference type="PANTHER" id="PTHR11203:SF37">
    <property type="entry name" value="INTEGRATOR COMPLEX SUBUNIT 11"/>
    <property type="match status" value="1"/>
</dbReference>